<accession>A0ACC2DSQ9</accession>
<dbReference type="EMBL" id="CM055096">
    <property type="protein sequence ID" value="KAJ7557256.1"/>
    <property type="molecule type" value="Genomic_DNA"/>
</dbReference>
<evidence type="ECO:0000313" key="1">
    <source>
        <dbReference type="EMBL" id="KAJ7557256.1"/>
    </source>
</evidence>
<dbReference type="Proteomes" id="UP001162992">
    <property type="component" value="Chromosome 5"/>
</dbReference>
<sequence length="1656" mass="179744">MPSMASVPSISLGLTDDVDASFFDQLGDELDGPLCVEDQQEAENISILKGVEQKGLNASDYGNWAMELQPEKNQQLNIEQSSSGLNNAFSNLSVSENDPDLIVPSLSGVPAADMNEGALQSSLGQLESTNLANISVSHDRNTNALSEVQSPTPWASSVEEVPTANAVSESRASVSVNNLLETITDSRRTPFDRLSTDSGEGKDKLQTKVTEVEWSNFNRASDSCGQGGFGSYSDFFSQLNGIPIDQPWDLSAGYDKQQTSPLGSGSFQTNMDAKIKQQFADQPDSLQSQSLDANVLRDMTQYNMDNTQISPSQFSFNGHLSQAIQPVLPTNHTPSSQVTNIIQECTMALYQSSDVTGPCADSLTVPEGSVGLLQGHELNHSQPLEAFVQRDQAWGQYADSLTVPVASVGLLQGHELNHIQPGETFAQHNQAWGHYAVAESSNEHLYYDPQYPGWCYDYQTQEWREIPGYVQQGQIAGSIAISSQQNFAIEQDSSQEGTRQMPDLYAYGNVQSGSLYGAYNQKVESYGEDKPPNGSYLGMKQDVYDPIMEETSKSDYNQVRTEKFSYSASAQLSWAGTPSLDDHQTQDNVREINSLNPMFSNTFGPSQFSEPKQSAVAGHWNFGPISNDSTHFYRGGNADAYTSQFSGYSQHTLSQSIVQTPPRSTQEALRSSVGRPPYSNVTFGFGGKLVILKPKDPMKLETTVAKQSFFNGQPWIPGPVQVYQLSQIVTHDTGHGGEGVGNLSFATLGSEVFSGPLVGGNMSHKDILKWIDEKASICETEQAQSRNLESLRILWGSLKIACQNYGKLRSSPGTLGIALQSENGPEAALAKLLEPKKSESVWTDESLWTCASSADSLQSLPTEHQLQATAYEMKRLLVAGKQKEALHRAQEGQLWGPALVLARELGEKPYADTVADMARHQFRAGSPLQVLNFLFAGQPSEIFAGKVMSPISRSLTTTNAIGTPLRGLAQDGVDGLLTQWQENLAIMAANRTNGDEQVIMHLGDCLWERRGEVAAAHTCYLIADANFESFSNNSRLCLIGADHYKYPRTFASPEAVQRTELYEYSKVMGNPQFILIPFQPYKLVYASMLAEVGKVADASRYCQAVLKTLKTAGRSPEVEFCRQLAAALEERLRIHSQAGNFSNLAPGKLMGRLFNTLDKSIHRIMGAPPPPMNPEINPMTTLESSISPIVAVSQPANNTKTISPSLVPSASMEPIYDSMNIRGRSTAPARSVSEPDFSKGSKKEESQHGNPGLSSSYFGRFGSHLVKAVGLVVKLNSKEAKLGEKNKFYYDENLKRWVEEGVELPPEEPALPPPPTVSKQFLQTEFSTGVKANNSSVSEIPSPIGSGGQMSSLGTPPIPPSSNHFSARARHQGVRSRYVDTFNKTESAAPPRAVQSPLLPPLKSGGITPSKFFVPAQLPATQLDKSFSDQVANESSNGVAANLEKPIANTMTHSSQTESIAASANGDISQSENASMTSSAFNFMTPVAKPMKRVSSAGSTVAFGNLSMGTDISNTGDSDISKSRRFVPNGVHARAASWSDYPVSYGHAPENSTQMYPYQSSEIIESKHMMKRSLFSATEHNSSTVSYHYEVHPKPFSGVTPSTCLPPPPLLDVSSALLTNGGSTLDMGGELHMSSTPDKGTLDSTVPTDDLQEVEL</sequence>
<name>A0ACC2DSQ9_DIPCM</name>
<reference evidence="2" key="1">
    <citation type="journal article" date="2024" name="Proc. Natl. Acad. Sci. U.S.A.">
        <title>Extraordinary preservation of gene collinearity over three hundred million years revealed in homosporous lycophytes.</title>
        <authorList>
            <person name="Li C."/>
            <person name="Wickell D."/>
            <person name="Kuo L.Y."/>
            <person name="Chen X."/>
            <person name="Nie B."/>
            <person name="Liao X."/>
            <person name="Peng D."/>
            <person name="Ji J."/>
            <person name="Jenkins J."/>
            <person name="Williams M."/>
            <person name="Shu S."/>
            <person name="Plott C."/>
            <person name="Barry K."/>
            <person name="Rajasekar S."/>
            <person name="Grimwood J."/>
            <person name="Han X."/>
            <person name="Sun S."/>
            <person name="Hou Z."/>
            <person name="He W."/>
            <person name="Dai G."/>
            <person name="Sun C."/>
            <person name="Schmutz J."/>
            <person name="Leebens-Mack J.H."/>
            <person name="Li F.W."/>
            <person name="Wang L."/>
        </authorList>
    </citation>
    <scope>NUCLEOTIDE SEQUENCE [LARGE SCALE GENOMIC DNA]</scope>
    <source>
        <strain evidence="2">cv. PW_Plant_1</strain>
    </source>
</reference>
<evidence type="ECO:0000313" key="2">
    <source>
        <dbReference type="Proteomes" id="UP001162992"/>
    </source>
</evidence>
<proteinExistence type="predicted"/>
<organism evidence="1 2">
    <name type="scientific">Diphasiastrum complanatum</name>
    <name type="common">Issler's clubmoss</name>
    <name type="synonym">Lycopodium complanatum</name>
    <dbReference type="NCBI Taxonomy" id="34168"/>
    <lineage>
        <taxon>Eukaryota</taxon>
        <taxon>Viridiplantae</taxon>
        <taxon>Streptophyta</taxon>
        <taxon>Embryophyta</taxon>
        <taxon>Tracheophyta</taxon>
        <taxon>Lycopodiopsida</taxon>
        <taxon>Lycopodiales</taxon>
        <taxon>Lycopodiaceae</taxon>
        <taxon>Lycopodioideae</taxon>
        <taxon>Diphasiastrum</taxon>
    </lineage>
</organism>
<keyword evidence="2" id="KW-1185">Reference proteome</keyword>
<comment type="caution">
    <text evidence="1">The sequence shown here is derived from an EMBL/GenBank/DDBJ whole genome shotgun (WGS) entry which is preliminary data.</text>
</comment>
<protein>
    <submittedName>
        <fullName evidence="1">Uncharacterized protein</fullName>
    </submittedName>
</protein>
<gene>
    <name evidence="1" type="ORF">O6H91_05G119000</name>
</gene>